<dbReference type="EMBL" id="AZEY01000053">
    <property type="protein sequence ID" value="KRL65916.1"/>
    <property type="molecule type" value="Genomic_DNA"/>
</dbReference>
<gene>
    <name evidence="6" type="ORF">FC85_GL002968</name>
</gene>
<keyword evidence="3" id="KW-0464">Manganese</keyword>
<dbReference type="GO" id="GO:0000287">
    <property type="term" value="F:magnesium ion binding"/>
    <property type="evidence" value="ECO:0007669"/>
    <property type="project" value="InterPro"/>
</dbReference>
<evidence type="ECO:0000256" key="4">
    <source>
        <dbReference type="ARBA" id="ARBA00023235"/>
    </source>
</evidence>
<keyword evidence="2" id="KW-0479">Metal-binding</keyword>
<dbReference type="SUPFAM" id="SSF53649">
    <property type="entry name" value="Alkaline phosphatase-like"/>
    <property type="match status" value="1"/>
</dbReference>
<dbReference type="InterPro" id="IPR017850">
    <property type="entry name" value="Alkaline_phosphatase_core_sf"/>
</dbReference>
<dbReference type="Proteomes" id="UP000052013">
    <property type="component" value="Unassembled WGS sequence"/>
</dbReference>
<dbReference type="GO" id="GO:0009117">
    <property type="term" value="P:nucleotide metabolic process"/>
    <property type="evidence" value="ECO:0007669"/>
    <property type="project" value="InterPro"/>
</dbReference>
<dbReference type="InterPro" id="IPR006124">
    <property type="entry name" value="Metalloenzyme"/>
</dbReference>
<reference evidence="6 7" key="1">
    <citation type="journal article" date="2015" name="Genome Announc.">
        <title>Expanding the biotechnology potential of lactobacilli through comparative genomics of 213 strains and associated genera.</title>
        <authorList>
            <person name="Sun Z."/>
            <person name="Harris H.M."/>
            <person name="McCann A."/>
            <person name="Guo C."/>
            <person name="Argimon S."/>
            <person name="Zhang W."/>
            <person name="Yang X."/>
            <person name="Jeffery I.B."/>
            <person name="Cooney J.C."/>
            <person name="Kagawa T.F."/>
            <person name="Liu W."/>
            <person name="Song Y."/>
            <person name="Salvetti E."/>
            <person name="Wrobel A."/>
            <person name="Rasinkangas P."/>
            <person name="Parkhill J."/>
            <person name="Rea M.C."/>
            <person name="O'Sullivan O."/>
            <person name="Ritari J."/>
            <person name="Douillard F.P."/>
            <person name="Paul Ross R."/>
            <person name="Yang R."/>
            <person name="Briner A.E."/>
            <person name="Felis G.E."/>
            <person name="de Vos W.M."/>
            <person name="Barrangou R."/>
            <person name="Klaenhammer T.R."/>
            <person name="Caufield P.W."/>
            <person name="Cui Y."/>
            <person name="Zhang H."/>
            <person name="O'Toole P.W."/>
        </authorList>
    </citation>
    <scope>NUCLEOTIDE SEQUENCE [LARGE SCALE GENOMIC DNA]</scope>
    <source>
        <strain evidence="6 7">DSM 14421</strain>
    </source>
</reference>
<dbReference type="PATRIC" id="fig|1423739.3.peg.3091"/>
<dbReference type="PANTHER" id="PTHR21110:SF0">
    <property type="entry name" value="PHOSPHOPENTOMUTASE"/>
    <property type="match status" value="1"/>
</dbReference>
<dbReference type="GO" id="GO:0043094">
    <property type="term" value="P:metabolic compound salvage"/>
    <property type="evidence" value="ECO:0007669"/>
    <property type="project" value="InterPro"/>
</dbReference>
<accession>A0A0R1SAG0</accession>
<comment type="caution">
    <text evidence="6">The sequence shown here is derived from an EMBL/GenBank/DDBJ whole genome shotgun (WGS) entry which is preliminary data.</text>
</comment>
<keyword evidence="4" id="KW-0413">Isomerase</keyword>
<dbReference type="PANTHER" id="PTHR21110">
    <property type="entry name" value="PHOSPHOPENTOMUTASE"/>
    <property type="match status" value="1"/>
</dbReference>
<dbReference type="Pfam" id="PF01676">
    <property type="entry name" value="Metalloenzyme"/>
    <property type="match status" value="1"/>
</dbReference>
<proteinExistence type="inferred from homology"/>
<dbReference type="GO" id="GO:0005829">
    <property type="term" value="C:cytosol"/>
    <property type="evidence" value="ECO:0007669"/>
    <property type="project" value="TreeGrafter"/>
</dbReference>
<comment type="similarity">
    <text evidence="1">Belongs to the phosphopentomutase family.</text>
</comment>
<protein>
    <submittedName>
        <fullName evidence="6">Phosphopentomutase</fullName>
    </submittedName>
</protein>
<evidence type="ECO:0000256" key="2">
    <source>
        <dbReference type="ARBA" id="ARBA00022723"/>
    </source>
</evidence>
<evidence type="ECO:0000256" key="3">
    <source>
        <dbReference type="ARBA" id="ARBA00023211"/>
    </source>
</evidence>
<feature type="domain" description="Metalloenzyme" evidence="5">
    <location>
        <begin position="6"/>
        <end position="263"/>
    </location>
</feature>
<evidence type="ECO:0000313" key="6">
    <source>
        <dbReference type="EMBL" id="KRL65916.1"/>
    </source>
</evidence>
<evidence type="ECO:0000256" key="1">
    <source>
        <dbReference type="ARBA" id="ARBA00010373"/>
    </source>
</evidence>
<dbReference type="GO" id="GO:0008973">
    <property type="term" value="F:phosphopentomutase activity"/>
    <property type="evidence" value="ECO:0007669"/>
    <property type="project" value="InterPro"/>
</dbReference>
<name>A0A0R1SAG0_9LACO</name>
<dbReference type="Gene3D" id="3.40.720.10">
    <property type="entry name" value="Alkaline Phosphatase, subunit A"/>
    <property type="match status" value="1"/>
</dbReference>
<dbReference type="InterPro" id="IPR010045">
    <property type="entry name" value="DeoB"/>
</dbReference>
<sequence>MNFRRVIIIDLASLGIGEASDANRFNSVGADTLGHVASHEGINLKLPTLSKLGLGNIRFGDPILGIAPVDKPIGYFGKIHEKNTATDCQSGLREMLDYQDPIRVTSVLDPIVKYSDNYARSIIITNYQSYFSNQNLSDIIAVNKDKLAYQSLHHEAVAPIDGLIYTKILGLQKAAVTGDFGAYVQSLREADQQIARLINEMYKTDLLLITASFADDLTISTTPTREYLPLLAYVPADPEGSSLGIRHTLADIGSTIADVFQLDVAKESIGHSFLSELNN</sequence>
<evidence type="ECO:0000313" key="7">
    <source>
        <dbReference type="Proteomes" id="UP000052013"/>
    </source>
</evidence>
<dbReference type="AlphaFoldDB" id="A0A0R1SAG0"/>
<dbReference type="RefSeq" id="WP_057864523.1">
    <property type="nucleotide sequence ID" value="NZ_AZEY01000053.1"/>
</dbReference>
<dbReference type="STRING" id="1423739.FC85_GL002968"/>
<evidence type="ECO:0000259" key="5">
    <source>
        <dbReference type="Pfam" id="PF01676"/>
    </source>
</evidence>
<organism evidence="6 7">
    <name type="scientific">Lentilactobacillus diolivorans DSM 14421</name>
    <dbReference type="NCBI Taxonomy" id="1423739"/>
    <lineage>
        <taxon>Bacteria</taxon>
        <taxon>Bacillati</taxon>
        <taxon>Bacillota</taxon>
        <taxon>Bacilli</taxon>
        <taxon>Lactobacillales</taxon>
        <taxon>Lactobacillaceae</taxon>
        <taxon>Lentilactobacillus</taxon>
    </lineage>
</organism>